<dbReference type="SUPFAM" id="SSF56672">
    <property type="entry name" value="DNA/RNA polymerases"/>
    <property type="match status" value="1"/>
</dbReference>
<dbReference type="Pfam" id="PF14893">
    <property type="entry name" value="PNMA"/>
    <property type="match status" value="1"/>
</dbReference>
<dbReference type="EC" id="3.1.26.4" evidence="2"/>
<dbReference type="InterPro" id="IPR036397">
    <property type="entry name" value="RNaseH_sf"/>
</dbReference>
<evidence type="ECO:0000259" key="7">
    <source>
        <dbReference type="PROSITE" id="PS50878"/>
    </source>
</evidence>
<feature type="compositionally biased region" description="Polar residues" evidence="5">
    <location>
        <begin position="786"/>
        <end position="795"/>
    </location>
</feature>
<dbReference type="Gene3D" id="3.10.10.10">
    <property type="entry name" value="HIV Type 1 Reverse Transcriptase, subunit A, domain 1"/>
    <property type="match status" value="1"/>
</dbReference>
<dbReference type="Gene3D" id="3.30.420.10">
    <property type="entry name" value="Ribonuclease H-like superfamily/Ribonuclease H"/>
    <property type="match status" value="1"/>
</dbReference>
<evidence type="ECO:0000256" key="4">
    <source>
        <dbReference type="PROSITE-ProRule" id="PRU00047"/>
    </source>
</evidence>
<evidence type="ECO:0000256" key="3">
    <source>
        <dbReference type="ARBA" id="ARBA00039658"/>
    </source>
</evidence>
<comment type="similarity">
    <text evidence="1">Belongs to the beta type-B retroviral polymerase family. HERV class-II K(HML-2) pol subfamily.</text>
</comment>
<feature type="compositionally biased region" description="Acidic residues" evidence="5">
    <location>
        <begin position="1830"/>
        <end position="1839"/>
    </location>
</feature>
<dbReference type="InterPro" id="IPR012337">
    <property type="entry name" value="RNaseH-like_sf"/>
</dbReference>
<organism evidence="9 10">
    <name type="scientific">Labeo rohita</name>
    <name type="common">Indian major carp</name>
    <name type="synonym">Cyprinus rohita</name>
    <dbReference type="NCBI Taxonomy" id="84645"/>
    <lineage>
        <taxon>Eukaryota</taxon>
        <taxon>Metazoa</taxon>
        <taxon>Chordata</taxon>
        <taxon>Craniata</taxon>
        <taxon>Vertebrata</taxon>
        <taxon>Euteleostomi</taxon>
        <taxon>Actinopterygii</taxon>
        <taxon>Neopterygii</taxon>
        <taxon>Teleostei</taxon>
        <taxon>Ostariophysi</taxon>
        <taxon>Cypriniformes</taxon>
        <taxon>Cyprinidae</taxon>
        <taxon>Labeoninae</taxon>
        <taxon>Labeonini</taxon>
        <taxon>Labeo</taxon>
    </lineage>
</organism>
<keyword evidence="4" id="KW-0479">Metal-binding</keyword>
<feature type="region of interest" description="Disordered" evidence="5">
    <location>
        <begin position="465"/>
        <end position="512"/>
    </location>
</feature>
<dbReference type="Proteomes" id="UP000830375">
    <property type="component" value="Unassembled WGS sequence"/>
</dbReference>
<name>A0ABQ8LRD1_LABRO</name>
<accession>A0ABQ8LRD1</accession>
<feature type="region of interest" description="Disordered" evidence="5">
    <location>
        <begin position="1284"/>
        <end position="1305"/>
    </location>
</feature>
<feature type="compositionally biased region" description="Polar residues" evidence="5">
    <location>
        <begin position="162"/>
        <end position="173"/>
    </location>
</feature>
<feature type="region of interest" description="Disordered" evidence="5">
    <location>
        <begin position="1806"/>
        <end position="1847"/>
    </location>
</feature>
<dbReference type="SUPFAM" id="SSF53098">
    <property type="entry name" value="Ribonuclease H-like"/>
    <property type="match status" value="1"/>
</dbReference>
<dbReference type="CDD" id="cd01647">
    <property type="entry name" value="RT_LTR"/>
    <property type="match status" value="1"/>
</dbReference>
<sequence length="2081" mass="235580">MEVVQTSSVKIPNAVIISGITGTESDEHVYDFLKQYGSIHRIIPVDSSESETDKQVIVEYAYGTAVQSLSSILPHKLHQFHARTQANTTYLIRTLASAYTPVVSKSVTQTYLSELKELAKLTGRDLTTILKEELSIISEAVDLDNPMKSNSPNTQEHDITEATAQVSPPSSTVREPFVQPDHNWSPPLVSSERRTQPALKLSDVSPPEVQRVIVEHIVRNEESAMQFHAPLRLRPFSGRCPHPNNEVNYETWRANVELLLKDTKQPDLYKSRKLLESLSSPAIDIVKHLTPESPPGMYLEILDSAFGTVEDGDDSFAKYLNTVQDNGEKPSAYLQRLQVMLNTAFRRGGVSASDLDRQLLKQFIRGCWDNILISELQLEQKKQNPPTFAELLLLLRTAEDKRTSKASRMKQYFSASKQKVSSHYQGVYFQYEEECIPSQSTSHSKNEVQDLKRQIADLQSQLTRITQRDSQKTCKPAAKPVTPKPAIAKSAADAPLPQKSQSHSRDANTHRSNRPKPWYCFRCGEDGHIKPQCEAEPNPSLVASKREQLREKQLSWDIENDTGSQVTTIPNSFYQENLSHLPIESLNNLLEIEGANGQEVPYIGYVETTIKFPRSLLGKDIEVPTLALIVPDMRSTLSSVLIGTNTLDALYEQYADTAPQDNDLLPYGCKVVLKTLEVRKRWSVDSSLGEVRLHSSRSETIAAGQTQVLKGTVNYRTPNAGRWVMVESPKSAPLPGGMLVTDSIANLPTKLSRCIPVILKNESNHDITLSPKAVIGEIHAIKSVQSIESSTSDSQTKPDHKPNLSFDFGNSPVPSEWKERIIKRLNSMPEVFAQHELDFGRTDKVKHRINLNDKTPFKHRARPVHPQDIEAVRNHLHQLLDAEIIRESESPFSSPIVVVRKKNGDVRLCIDYRKLNLQTVKDSYALPNLEESFSALTGSKWFSVMDLKSGFYQIEMEEADKHKTAFVCPLGFFEFNRMPQGITNAPSTFQRLMERCIGELNLKQALVFLDDLIVFSSTLEEHEERLLRVLNRLKEYGLKLSPEKCKFFQTSVKYLGHIVSTKGIETDPEKIAALKTWPKPNNLKELRTFLGFCGYYRRFIKGYSKMVKPLNELTAGYPPLRKRISAAGKAKRYHNPKDLFGDRWTPACQAAFDTLIEKLTDAPILGFADPKLPYILHTDASTSGLGAALYQEQQGQKRVIAYASRGLSKCESKYPAHKLEFLALKWAITEKFQDYLYGSSFLVVTDSNPLTYILTSAKLDATSYRWLAALSTFDFQLQYRAGKQNQDADGLSRRPHSRLPDDALSQKEVERIQQFTKRHLGSEHVTMNENTVKAICDKHIVHLVINNPPAETSPKPTLVVSLAHHPKALPESFEEEDQFGGLPVIAPFAPEDIRERQRADTCICEILRQMETGETVSPSLRKEIPELGLLLREWSKLKILNGILYRKRQEGIQTYHQLVLPETLRPLVLKSLHDDMGHMGVERTLDLVRKRFYWPKMSADVESRIKTCHRCVRRKSLPEKAAPLVNITATRPLELVCMDFLSVEPGSNNIKDILVITDHFTKYAVAVPTPNQKARTVAKCLWDHFFVHYGIPEKLLSDQGPDFESRIIKELCELIGTQKVRTTPYHPRGNPVERFNRTLLNMLGTLENRKKNQWRNYVKPLVHAYNCTKNEVTGFTPYELMFGRQPRLPIDLALGLPINHQPGSHSQYVNNLRSQLQESYRLATESAKKTADRNRMRFDKHVVNSTLKEGDRVLVRNVRIRGKHKLADRLKVPVYVVRPENREGPQRTLHRDLLLPCGFLPMTQVEDEADNTKVARRPRTRRYPNSDLSGETDEDDPQSDLEGCYVDGPRNITVETVGTDNISSIVKYLPGKRDSVPSAALTAAGHSPSDVTKAFPNDPVQVYNPNLPDLGERNLPDAEERNLPDPQERNLPDPGERNLYDLEERNLPDPGDRNLLDETHKRETYLILREKESLPSPVEDNLPVGQRSDIPEREVNSINCPAQASERGEDIGVMDQTEAETGMRCLRRSTRNRKVTQQLTYPELGNPLVTIVQSLFQSLSEALENSLVQFSYPEPCRVQTV</sequence>
<comment type="caution">
    <text evidence="9">The sequence shown here is derived from an EMBL/GenBank/DDBJ whole genome shotgun (WGS) entry which is preliminary data.</text>
</comment>
<dbReference type="PANTHER" id="PTHR37984:SF15">
    <property type="entry name" value="INTEGRASE CATALYTIC DOMAIN-CONTAINING PROTEIN"/>
    <property type="match status" value="1"/>
</dbReference>
<dbReference type="Gene3D" id="3.10.20.370">
    <property type="match status" value="1"/>
</dbReference>
<feature type="domain" description="CCHC-type" evidence="6">
    <location>
        <begin position="520"/>
        <end position="533"/>
    </location>
</feature>
<evidence type="ECO:0000259" key="8">
    <source>
        <dbReference type="PROSITE" id="PS50994"/>
    </source>
</evidence>
<evidence type="ECO:0000256" key="2">
    <source>
        <dbReference type="ARBA" id="ARBA00012180"/>
    </source>
</evidence>
<evidence type="ECO:0000313" key="10">
    <source>
        <dbReference type="Proteomes" id="UP000830375"/>
    </source>
</evidence>
<dbReference type="CDD" id="cd09274">
    <property type="entry name" value="RNase_HI_RT_Ty3"/>
    <property type="match status" value="1"/>
</dbReference>
<feature type="region of interest" description="Disordered" evidence="5">
    <location>
        <begin position="145"/>
        <end position="203"/>
    </location>
</feature>
<evidence type="ECO:0000256" key="5">
    <source>
        <dbReference type="SAM" id="MobiDB-lite"/>
    </source>
</evidence>
<feature type="domain" description="Reverse transcriptase" evidence="7">
    <location>
        <begin position="880"/>
        <end position="1059"/>
    </location>
</feature>
<dbReference type="Gene3D" id="3.30.70.270">
    <property type="match status" value="2"/>
</dbReference>
<dbReference type="InterPro" id="IPR041588">
    <property type="entry name" value="Integrase_H2C2"/>
</dbReference>
<dbReference type="InterPro" id="IPR001584">
    <property type="entry name" value="Integrase_cat-core"/>
</dbReference>
<keyword evidence="10" id="KW-1185">Reference proteome</keyword>
<dbReference type="PROSITE" id="PS50158">
    <property type="entry name" value="ZF_CCHC"/>
    <property type="match status" value="1"/>
</dbReference>
<evidence type="ECO:0000313" key="9">
    <source>
        <dbReference type="EMBL" id="KAI2652542.1"/>
    </source>
</evidence>
<dbReference type="Pfam" id="PF17921">
    <property type="entry name" value="Integrase_H2C2"/>
    <property type="match status" value="1"/>
</dbReference>
<dbReference type="InterPro" id="IPR043502">
    <property type="entry name" value="DNA/RNA_pol_sf"/>
</dbReference>
<feature type="region of interest" description="Disordered" evidence="5">
    <location>
        <begin position="1883"/>
        <end position="1956"/>
    </location>
</feature>
<reference evidence="9 10" key="1">
    <citation type="submission" date="2022-01" db="EMBL/GenBank/DDBJ databases">
        <title>A high-quality chromosome-level genome assembly of rohu carp, Labeo rohita.</title>
        <authorList>
            <person name="Arick M.A. II"/>
            <person name="Hsu C.-Y."/>
            <person name="Magbanua Z."/>
            <person name="Pechanova O."/>
            <person name="Grover C."/>
            <person name="Miller E."/>
            <person name="Thrash A."/>
            <person name="Ezzel L."/>
            <person name="Alam S."/>
            <person name="Benzie J."/>
            <person name="Hamilton M."/>
            <person name="Karsi A."/>
            <person name="Lawrence M.L."/>
            <person name="Peterson D.G."/>
        </authorList>
    </citation>
    <scope>NUCLEOTIDE SEQUENCE [LARGE SCALE GENOMIC DNA]</scope>
    <source>
        <strain evidence="10">BAU-BD-2019</strain>
        <tissue evidence="9">Blood</tissue>
    </source>
</reference>
<keyword evidence="4" id="KW-0863">Zinc-finger</keyword>
<feature type="region of interest" description="Disordered" evidence="5">
    <location>
        <begin position="786"/>
        <end position="809"/>
    </location>
</feature>
<dbReference type="InterPro" id="IPR041577">
    <property type="entry name" value="RT_RNaseH_2"/>
</dbReference>
<feature type="compositionally biased region" description="Low complexity" evidence="5">
    <location>
        <begin position="475"/>
        <end position="489"/>
    </location>
</feature>
<dbReference type="InterPro" id="IPR001878">
    <property type="entry name" value="Znf_CCHC"/>
</dbReference>
<dbReference type="InterPro" id="IPR043128">
    <property type="entry name" value="Rev_trsase/Diguanyl_cyclase"/>
</dbReference>
<keyword evidence="4" id="KW-0862">Zinc</keyword>
<evidence type="ECO:0000256" key="1">
    <source>
        <dbReference type="ARBA" id="ARBA00010879"/>
    </source>
</evidence>
<gene>
    <name evidence="9" type="ORF">H4Q32_005779</name>
</gene>
<dbReference type="Pfam" id="PF17919">
    <property type="entry name" value="RT_RNaseH_2"/>
    <property type="match status" value="1"/>
</dbReference>
<protein>
    <recommendedName>
        <fullName evidence="3">Gypsy retrotransposon integrase-like protein 1</fullName>
        <ecNumber evidence="2">3.1.26.4</ecNumber>
    </recommendedName>
</protein>
<proteinExistence type="inferred from homology"/>
<dbReference type="Gene3D" id="1.10.340.70">
    <property type="match status" value="1"/>
</dbReference>
<dbReference type="PANTHER" id="PTHR37984">
    <property type="entry name" value="PROTEIN CBG26694"/>
    <property type="match status" value="1"/>
</dbReference>
<dbReference type="EMBL" id="JACTAM010000019">
    <property type="protein sequence ID" value="KAI2652542.1"/>
    <property type="molecule type" value="Genomic_DNA"/>
</dbReference>
<dbReference type="Pfam" id="PF00078">
    <property type="entry name" value="RVT_1"/>
    <property type="match status" value="1"/>
</dbReference>
<dbReference type="InterPro" id="IPR050951">
    <property type="entry name" value="Retrovirus_Pol_polyprotein"/>
</dbReference>
<dbReference type="InterPro" id="IPR000477">
    <property type="entry name" value="RT_dom"/>
</dbReference>
<feature type="compositionally biased region" description="Basic and acidic residues" evidence="5">
    <location>
        <begin position="1910"/>
        <end position="1956"/>
    </location>
</feature>
<dbReference type="PROSITE" id="PS50878">
    <property type="entry name" value="RT_POL"/>
    <property type="match status" value="1"/>
</dbReference>
<dbReference type="Pfam" id="PF00665">
    <property type="entry name" value="rve"/>
    <property type="match status" value="1"/>
</dbReference>
<dbReference type="PROSITE" id="PS50994">
    <property type="entry name" value="INTEGRASE"/>
    <property type="match status" value="1"/>
</dbReference>
<dbReference type="InterPro" id="IPR048270">
    <property type="entry name" value="PNMA_C"/>
</dbReference>
<evidence type="ECO:0000259" key="6">
    <source>
        <dbReference type="PROSITE" id="PS50158"/>
    </source>
</evidence>
<feature type="domain" description="Integrase catalytic" evidence="8">
    <location>
        <begin position="1528"/>
        <end position="1685"/>
    </location>
</feature>